<dbReference type="AlphaFoldDB" id="A0A0N1P2B3"/>
<feature type="compositionally biased region" description="Gly residues" evidence="1">
    <location>
        <begin position="950"/>
        <end position="963"/>
    </location>
</feature>
<feature type="compositionally biased region" description="Polar residues" evidence="1">
    <location>
        <begin position="280"/>
        <end position="290"/>
    </location>
</feature>
<feature type="region of interest" description="Disordered" evidence="1">
    <location>
        <begin position="944"/>
        <end position="992"/>
    </location>
</feature>
<organism evidence="2 3">
    <name type="scientific">Cyphellophora attinorum</name>
    <dbReference type="NCBI Taxonomy" id="1664694"/>
    <lineage>
        <taxon>Eukaryota</taxon>
        <taxon>Fungi</taxon>
        <taxon>Dikarya</taxon>
        <taxon>Ascomycota</taxon>
        <taxon>Pezizomycotina</taxon>
        <taxon>Eurotiomycetes</taxon>
        <taxon>Chaetothyriomycetidae</taxon>
        <taxon>Chaetothyriales</taxon>
        <taxon>Cyphellophoraceae</taxon>
        <taxon>Cyphellophora</taxon>
    </lineage>
</organism>
<feature type="compositionally biased region" description="Polar residues" evidence="1">
    <location>
        <begin position="51"/>
        <end position="75"/>
    </location>
</feature>
<dbReference type="RefSeq" id="XP_018005543.1">
    <property type="nucleotide sequence ID" value="XM_018146081.1"/>
</dbReference>
<feature type="compositionally biased region" description="Low complexity" evidence="1">
    <location>
        <begin position="333"/>
        <end position="348"/>
    </location>
</feature>
<dbReference type="GeneID" id="28737950"/>
<dbReference type="VEuPathDB" id="FungiDB:AB675_583"/>
<feature type="compositionally biased region" description="Basic and acidic residues" evidence="1">
    <location>
        <begin position="519"/>
        <end position="541"/>
    </location>
</feature>
<feature type="compositionally biased region" description="Low complexity" evidence="1">
    <location>
        <begin position="716"/>
        <end position="733"/>
    </location>
</feature>
<dbReference type="EMBL" id="LFJN01000001">
    <property type="protein sequence ID" value="KPI45580.1"/>
    <property type="molecule type" value="Genomic_DNA"/>
</dbReference>
<evidence type="ECO:0000256" key="1">
    <source>
        <dbReference type="SAM" id="MobiDB-lite"/>
    </source>
</evidence>
<feature type="compositionally biased region" description="Basic residues" evidence="1">
    <location>
        <begin position="120"/>
        <end position="129"/>
    </location>
</feature>
<gene>
    <name evidence="2" type="ORF">AB675_583</name>
</gene>
<feature type="compositionally biased region" description="Polar residues" evidence="1">
    <location>
        <begin position="259"/>
        <end position="273"/>
    </location>
</feature>
<feature type="compositionally biased region" description="Low complexity" evidence="1">
    <location>
        <begin position="227"/>
        <end position="237"/>
    </location>
</feature>
<sequence>MPRTSSVSTASLETTSRRSSGRARKPTAKLEALAGTHSNGTGQIGPRYLNGDSQSPSIPTQSDIPISDSLQTTSLLEEETSHLPTPKISASPPPSMKGPEAMPIEPTVEDTSTVEAAKRESRRFRKPTKRALEAEESMPVAKRQRRSNSTQSSSGSRASATPSDVHAVPTSRKQSKSPTPKRTSRARSTKVSILPNDSMARTEVQVAEDTLDVPNGDNRADEERDSSTSQQSVPSPTKSRRRISRPVTTTVPNVESGPQDRSNSRPARKTTSAARKEAPSAQSTDNNSMSAIVHPSTAKDLVVASPVHSEQDLGNGVASTPTRSRRSLHQQDTDTALTAAADLPADQAMSSANHRPKRSVTKPESYAPTPISPESDDGAEGTQSSSARRSKRVGSGSTNTTPSRKRSAPDSIESIDGEPKPEDPPKQSLKIILTIPRLKGKSLRQPSKLRFSVSAQEAAEESEAEIPPAVQGPPQKRVKVDQKTRKSPLQQHRDFPQKAANPGKASKAPAQALPSTAGKPEKLSRRAQAKAEARKMGEFRHAALPTTQNSHEYPGTPMYQSFYAPSVRLMSPAMSCNLLCLDPSARILAFAQIAAESKESDEDESSVDGQASQLYEKWLEKGRPRFCVCGSASHDHAHHNGQQNSSEQDSPRGESAGAGAGLPTENEDVAAVMPKAAVLPIAVPPVNSIMPKAQGRRVSALYNVLTSGSSSGGSGSSSAINHSHSHSPVSHSPGLDSYSGMRELPRQSMEAQNGERSYEERMRWDQQMLDRIRKEARDLGIAVTVGMTYNEIRTRIEAKRESAGLPAIPTTLSYVQGSANGTVAQSSGHPVEVEDSDDGIDDQVANPATAWQAPEDDDDPLLAIIGDVQRDAKSARKANDKTRPDLLKNNLQNGFHAMNGVNGHDIPSDGAPPKKRRAALNGTTVNGLGSKIFLSSGKRAAHVGAPSVPGLGGGPTARGGGLTNGITQQESEQRRIEQQRWGQLSYDQQRSERTRYEYLDSLSR</sequence>
<evidence type="ECO:0000313" key="2">
    <source>
        <dbReference type="EMBL" id="KPI45580.1"/>
    </source>
</evidence>
<evidence type="ECO:0000313" key="3">
    <source>
        <dbReference type="Proteomes" id="UP000038010"/>
    </source>
</evidence>
<keyword evidence="3" id="KW-1185">Reference proteome</keyword>
<feature type="region of interest" description="Disordered" evidence="1">
    <location>
        <begin position="1"/>
        <end position="553"/>
    </location>
</feature>
<comment type="caution">
    <text evidence="2">The sequence shown here is derived from an EMBL/GenBank/DDBJ whole genome shotgun (WGS) entry which is preliminary data.</text>
</comment>
<name>A0A0N1P2B3_9EURO</name>
<reference evidence="2 3" key="1">
    <citation type="submission" date="2015-06" db="EMBL/GenBank/DDBJ databases">
        <title>Draft genome of the ant-associated black yeast Phialophora attae CBS 131958.</title>
        <authorList>
            <person name="Moreno L.F."/>
            <person name="Stielow B.J."/>
            <person name="de Hoog S."/>
            <person name="Vicente V.A."/>
            <person name="Weiss V.A."/>
            <person name="de Vries M."/>
            <person name="Cruz L.M."/>
            <person name="Souza E.M."/>
        </authorList>
    </citation>
    <scope>NUCLEOTIDE SEQUENCE [LARGE SCALE GENOMIC DNA]</scope>
    <source>
        <strain evidence="2 3">CBS 131958</strain>
    </source>
</reference>
<protein>
    <submittedName>
        <fullName evidence="2">Uncharacterized protein</fullName>
    </submittedName>
</protein>
<dbReference type="STRING" id="1664694.A0A0N1P2B3"/>
<dbReference type="Proteomes" id="UP000038010">
    <property type="component" value="Unassembled WGS sequence"/>
</dbReference>
<feature type="region of interest" description="Disordered" evidence="1">
    <location>
        <begin position="707"/>
        <end position="741"/>
    </location>
</feature>
<feature type="region of interest" description="Disordered" evidence="1">
    <location>
        <begin position="895"/>
        <end position="923"/>
    </location>
</feature>
<feature type="compositionally biased region" description="Low complexity" evidence="1">
    <location>
        <begin position="147"/>
        <end position="163"/>
    </location>
</feature>
<accession>A0A0N1P2B3</accession>
<feature type="compositionally biased region" description="Polar residues" evidence="1">
    <location>
        <begin position="1"/>
        <end position="18"/>
    </location>
</feature>
<feature type="region of interest" description="Disordered" evidence="1">
    <location>
        <begin position="634"/>
        <end position="662"/>
    </location>
</feature>
<dbReference type="OrthoDB" id="4156059at2759"/>
<feature type="region of interest" description="Disordered" evidence="1">
    <location>
        <begin position="821"/>
        <end position="843"/>
    </location>
</feature>
<proteinExistence type="predicted"/>